<evidence type="ECO:0000256" key="1">
    <source>
        <dbReference type="SAM" id="MobiDB-lite"/>
    </source>
</evidence>
<dbReference type="AlphaFoldDB" id="A0A0J7KG80"/>
<proteinExistence type="predicted"/>
<dbReference type="EMBL" id="LBMM01007977">
    <property type="protein sequence ID" value="KMQ89254.1"/>
    <property type="molecule type" value="Genomic_DNA"/>
</dbReference>
<sequence length="166" mass="18875">MIAQDIKETGFIVIVTQTENKWKNIRKAYMTVKDHNSRSGNAPKTCKFYDELNEIFSKSSSITPVALASSKRKTAVSTTVGNDYSSDDEIFEEVEADRHSGKTEKKSKKGKKSKLNRELEAWSKTLCEDAEKRELAREKRHEAMIAVQNRKIAAFTAVMNKLLEKL</sequence>
<keyword evidence="3" id="KW-0808">Transferase</keyword>
<keyword evidence="3" id="KW-0418">Kinase</keyword>
<dbReference type="PANTHER" id="PTHR47595:SF1">
    <property type="entry name" value="MYB_SANT-LIKE DNA-BINDING DOMAIN-CONTAINING PROTEIN"/>
    <property type="match status" value="1"/>
</dbReference>
<keyword evidence="4" id="KW-1185">Reference proteome</keyword>
<dbReference type="Proteomes" id="UP000036403">
    <property type="component" value="Unassembled WGS sequence"/>
</dbReference>
<gene>
    <name evidence="3" type="ORF">RF55_11134</name>
</gene>
<protein>
    <submittedName>
        <fullName evidence="3">Nucleoside diphosphate kinase 6</fullName>
    </submittedName>
</protein>
<feature type="compositionally biased region" description="Basic residues" evidence="1">
    <location>
        <begin position="105"/>
        <end position="114"/>
    </location>
</feature>
<feature type="region of interest" description="Disordered" evidence="1">
    <location>
        <begin position="95"/>
        <end position="114"/>
    </location>
</feature>
<reference evidence="3 4" key="1">
    <citation type="submission" date="2015-04" db="EMBL/GenBank/DDBJ databases">
        <title>Lasius niger genome sequencing.</title>
        <authorList>
            <person name="Konorov E.A."/>
            <person name="Nikitin M.A."/>
            <person name="Kirill M.V."/>
            <person name="Chang P."/>
        </authorList>
    </citation>
    <scope>NUCLEOTIDE SEQUENCE [LARGE SCALE GENOMIC DNA]</scope>
    <source>
        <tissue evidence="3">Whole</tissue>
    </source>
</reference>
<dbReference type="PaxDb" id="67767-A0A0J7KG80"/>
<dbReference type="InterPro" id="IPR044822">
    <property type="entry name" value="Myb_DNA-bind_4"/>
</dbReference>
<dbReference type="PANTHER" id="PTHR47595">
    <property type="entry name" value="HEAT SHOCK 70 KDA PROTEIN 14"/>
    <property type="match status" value="1"/>
</dbReference>
<comment type="caution">
    <text evidence="3">The sequence shown here is derived from an EMBL/GenBank/DDBJ whole genome shotgun (WGS) entry which is preliminary data.</text>
</comment>
<evidence type="ECO:0000259" key="2">
    <source>
        <dbReference type="Pfam" id="PF13837"/>
    </source>
</evidence>
<organism evidence="3 4">
    <name type="scientific">Lasius niger</name>
    <name type="common">Black garden ant</name>
    <dbReference type="NCBI Taxonomy" id="67767"/>
    <lineage>
        <taxon>Eukaryota</taxon>
        <taxon>Metazoa</taxon>
        <taxon>Ecdysozoa</taxon>
        <taxon>Arthropoda</taxon>
        <taxon>Hexapoda</taxon>
        <taxon>Insecta</taxon>
        <taxon>Pterygota</taxon>
        <taxon>Neoptera</taxon>
        <taxon>Endopterygota</taxon>
        <taxon>Hymenoptera</taxon>
        <taxon>Apocrita</taxon>
        <taxon>Aculeata</taxon>
        <taxon>Formicoidea</taxon>
        <taxon>Formicidae</taxon>
        <taxon>Formicinae</taxon>
        <taxon>Lasius</taxon>
        <taxon>Lasius</taxon>
    </lineage>
</organism>
<dbReference type="GO" id="GO:0016301">
    <property type="term" value="F:kinase activity"/>
    <property type="evidence" value="ECO:0007669"/>
    <property type="project" value="UniProtKB-KW"/>
</dbReference>
<evidence type="ECO:0000313" key="4">
    <source>
        <dbReference type="Proteomes" id="UP000036403"/>
    </source>
</evidence>
<accession>A0A0J7KG80</accession>
<dbReference type="Pfam" id="PF13837">
    <property type="entry name" value="Myb_DNA-bind_4"/>
    <property type="match status" value="1"/>
</dbReference>
<name>A0A0J7KG80_LASNI</name>
<dbReference type="OrthoDB" id="7553419at2759"/>
<evidence type="ECO:0000313" key="3">
    <source>
        <dbReference type="EMBL" id="KMQ89254.1"/>
    </source>
</evidence>
<feature type="domain" description="Myb/SANT-like DNA-binding" evidence="2">
    <location>
        <begin position="2"/>
        <end position="55"/>
    </location>
</feature>